<dbReference type="Gene3D" id="3.40.30.10">
    <property type="entry name" value="Glutaredoxin"/>
    <property type="match status" value="1"/>
</dbReference>
<proteinExistence type="predicted"/>
<accession>A0ABT0GT71</accession>
<dbReference type="Pfam" id="PF10262">
    <property type="entry name" value="Rdx"/>
    <property type="match status" value="1"/>
</dbReference>
<organism evidence="2 3">
    <name type="scientific">Roseibium sediminicola</name>
    <dbReference type="NCBI Taxonomy" id="2933272"/>
    <lineage>
        <taxon>Bacteria</taxon>
        <taxon>Pseudomonadati</taxon>
        <taxon>Pseudomonadota</taxon>
        <taxon>Alphaproteobacteria</taxon>
        <taxon>Hyphomicrobiales</taxon>
        <taxon>Stappiaceae</taxon>
        <taxon>Roseibium</taxon>
    </lineage>
</organism>
<reference evidence="2" key="1">
    <citation type="submission" date="2022-04" db="EMBL/GenBank/DDBJ databases">
        <title>Roseibium sp. CAU 1639 isolated from mud.</title>
        <authorList>
            <person name="Kim W."/>
        </authorList>
    </citation>
    <scope>NUCLEOTIDE SEQUENCE</scope>
    <source>
        <strain evidence="2">CAU 1639</strain>
    </source>
</reference>
<dbReference type="EMBL" id="JALNMJ010000006">
    <property type="protein sequence ID" value="MCK7612639.1"/>
    <property type="molecule type" value="Genomic_DNA"/>
</dbReference>
<gene>
    <name evidence="2" type="ORF">M0H32_10735</name>
</gene>
<dbReference type="RefSeq" id="WP_248153730.1">
    <property type="nucleotide sequence ID" value="NZ_JALNMJ010000006.1"/>
</dbReference>
<keyword evidence="1" id="KW-0676">Redox-active center</keyword>
<dbReference type="InterPro" id="IPR036249">
    <property type="entry name" value="Thioredoxin-like_sf"/>
</dbReference>
<dbReference type="Proteomes" id="UP001431221">
    <property type="component" value="Unassembled WGS sequence"/>
</dbReference>
<evidence type="ECO:0000256" key="1">
    <source>
        <dbReference type="ARBA" id="ARBA00023284"/>
    </source>
</evidence>
<dbReference type="PANTHER" id="PTHR36417">
    <property type="entry name" value="SELENOPROTEIN DOMAIN PROTEIN (AFU_ORTHOLOGUE AFUA_1G05220)"/>
    <property type="match status" value="1"/>
</dbReference>
<keyword evidence="3" id="KW-1185">Reference proteome</keyword>
<sequence>MKRLDAVTNIPAPHIIVTYCRQCNWLLRSAWMAQEILSTFSEEAGAVTLVPGTGGIFTITCDGKTVWDRKIDGGFPEAKTLKQRLRDQLWPEKDLGHSDHSESGNWSDD</sequence>
<evidence type="ECO:0000313" key="3">
    <source>
        <dbReference type="Proteomes" id="UP001431221"/>
    </source>
</evidence>
<evidence type="ECO:0000313" key="2">
    <source>
        <dbReference type="EMBL" id="MCK7612639.1"/>
    </source>
</evidence>
<dbReference type="NCBIfam" id="TIGR02174">
    <property type="entry name" value="CXXU_selWTH"/>
    <property type="match status" value="1"/>
</dbReference>
<dbReference type="SUPFAM" id="SSF52833">
    <property type="entry name" value="Thioredoxin-like"/>
    <property type="match status" value="1"/>
</dbReference>
<dbReference type="InterPro" id="IPR011893">
    <property type="entry name" value="Selenoprotein_Rdx-typ"/>
</dbReference>
<name>A0ABT0GT71_9HYPH</name>
<comment type="caution">
    <text evidence="2">The sequence shown here is derived from an EMBL/GenBank/DDBJ whole genome shotgun (WGS) entry which is preliminary data.</text>
</comment>
<dbReference type="PANTHER" id="PTHR36417:SF2">
    <property type="entry name" value="SELENOPROTEIN DOMAIN PROTEIN (AFU_ORTHOLOGUE AFUA_1G05220)"/>
    <property type="match status" value="1"/>
</dbReference>
<protein>
    <submittedName>
        <fullName evidence="2">SelT/SelW/SelH family protein</fullName>
    </submittedName>
</protein>